<dbReference type="Proteomes" id="UP001050691">
    <property type="component" value="Unassembled WGS sequence"/>
</dbReference>
<dbReference type="AlphaFoldDB" id="A0AAV5A8U0"/>
<name>A0AAV5A8U0_9AGAM</name>
<dbReference type="EMBL" id="BPWL01000003">
    <property type="protein sequence ID" value="GJJ08976.1"/>
    <property type="molecule type" value="Genomic_DNA"/>
</dbReference>
<protein>
    <recommendedName>
        <fullName evidence="3">Secreted protein</fullName>
    </recommendedName>
</protein>
<reference evidence="1" key="1">
    <citation type="submission" date="2021-10" db="EMBL/GenBank/DDBJ databases">
        <title>De novo Genome Assembly of Clathrus columnatus (Basidiomycota, Fungi) Using Illumina and Nanopore Sequence Data.</title>
        <authorList>
            <person name="Ogiso-Tanaka E."/>
            <person name="Itagaki H."/>
            <person name="Hosoya T."/>
            <person name="Hosaka K."/>
        </authorList>
    </citation>
    <scope>NUCLEOTIDE SEQUENCE</scope>
    <source>
        <strain evidence="1">MO-923</strain>
    </source>
</reference>
<gene>
    <name evidence="1" type="ORF">Clacol_003197</name>
</gene>
<comment type="caution">
    <text evidence="1">The sequence shown here is derived from an EMBL/GenBank/DDBJ whole genome shotgun (WGS) entry which is preliminary data.</text>
</comment>
<evidence type="ECO:0000313" key="1">
    <source>
        <dbReference type="EMBL" id="GJJ08976.1"/>
    </source>
</evidence>
<keyword evidence="2" id="KW-1185">Reference proteome</keyword>
<accession>A0AAV5A8U0</accession>
<proteinExistence type="predicted"/>
<evidence type="ECO:0008006" key="3">
    <source>
        <dbReference type="Google" id="ProtNLM"/>
    </source>
</evidence>
<evidence type="ECO:0000313" key="2">
    <source>
        <dbReference type="Proteomes" id="UP001050691"/>
    </source>
</evidence>
<sequence length="72" mass="7906">MSICMFGNDYLPIIIIVSILLSATAKRGRHSAAFALGSYGGSPSGWPEGFNCFINLLPSETWLMSIRNRKRA</sequence>
<organism evidence="1 2">
    <name type="scientific">Clathrus columnatus</name>
    <dbReference type="NCBI Taxonomy" id="1419009"/>
    <lineage>
        <taxon>Eukaryota</taxon>
        <taxon>Fungi</taxon>
        <taxon>Dikarya</taxon>
        <taxon>Basidiomycota</taxon>
        <taxon>Agaricomycotina</taxon>
        <taxon>Agaricomycetes</taxon>
        <taxon>Phallomycetidae</taxon>
        <taxon>Phallales</taxon>
        <taxon>Clathraceae</taxon>
        <taxon>Clathrus</taxon>
    </lineage>
</organism>